<dbReference type="EMBL" id="PGEM01000121">
    <property type="protein sequence ID" value="PPJ62398.1"/>
    <property type="molecule type" value="Genomic_DNA"/>
</dbReference>
<reference evidence="2 3" key="1">
    <citation type="submission" date="2018-02" db="EMBL/GenBank/DDBJ databases">
        <title>Discovery of a pederin family compound in a non-symbiotic bloom-forming cyanobacterium.</title>
        <authorList>
            <person name="Kust A."/>
            <person name="Mares J."/>
            <person name="Jokela J."/>
            <person name="Urajova P."/>
            <person name="Hajek J."/>
            <person name="Saurav K."/>
            <person name="Voracova K."/>
            <person name="Fewer D.P."/>
            <person name="Haapaniemi E."/>
            <person name="Permi P."/>
            <person name="Rehakova K."/>
            <person name="Sivonen K."/>
            <person name="Hrouzek P."/>
        </authorList>
    </citation>
    <scope>NUCLEOTIDE SEQUENCE [LARGE SCALE GENOMIC DNA]</scope>
    <source>
        <strain evidence="2 3">CHARLIE-1</strain>
    </source>
</reference>
<feature type="domain" description="Phospholipase D-like" evidence="1">
    <location>
        <begin position="337"/>
        <end position="465"/>
    </location>
</feature>
<dbReference type="RefSeq" id="WP_104388735.1">
    <property type="nucleotide sequence ID" value="NZ_PGEM01000121.1"/>
</dbReference>
<name>A0A2S6CRK9_9CYAN</name>
<evidence type="ECO:0000313" key="3">
    <source>
        <dbReference type="Proteomes" id="UP000239589"/>
    </source>
</evidence>
<protein>
    <recommendedName>
        <fullName evidence="1">Phospholipase D-like domain-containing protein</fullName>
    </recommendedName>
</protein>
<dbReference type="Gene3D" id="3.30.870.10">
    <property type="entry name" value="Endonuclease Chain A"/>
    <property type="match status" value="1"/>
</dbReference>
<organism evidence="2 3">
    <name type="scientific">Cuspidothrix issatschenkoi CHARLIE-1</name>
    <dbReference type="NCBI Taxonomy" id="2052836"/>
    <lineage>
        <taxon>Bacteria</taxon>
        <taxon>Bacillati</taxon>
        <taxon>Cyanobacteriota</taxon>
        <taxon>Cyanophyceae</taxon>
        <taxon>Nostocales</taxon>
        <taxon>Aphanizomenonaceae</taxon>
        <taxon>Cuspidothrix</taxon>
    </lineage>
</organism>
<dbReference type="OrthoDB" id="436599at2"/>
<comment type="caution">
    <text evidence="2">The sequence shown here is derived from an EMBL/GenBank/DDBJ whole genome shotgun (WGS) entry which is preliminary data.</text>
</comment>
<dbReference type="Proteomes" id="UP000239589">
    <property type="component" value="Unassembled WGS sequence"/>
</dbReference>
<keyword evidence="3" id="KW-1185">Reference proteome</keyword>
<dbReference type="AlphaFoldDB" id="A0A2S6CRK9"/>
<accession>A0A2S6CRK9</accession>
<sequence length="476" mass="55613">MGNPIKDFEDKIRKRHSLPEAIVIDCQPIGYPFYVLNLDLTYLENRNLELLEEYIMKCIVNKLNKLEEIAGFLGIDNVTIEKVLSKLISDDIVIRDNGFQLTEKGKDALQQQTILSPLSDTKIFYLDGLSGKLIDNFFLNKFDVKKYPNNCISKVIKKPRKDHIEDIIDYYQDIERYLKNSGSNDNVELIQVNKIEKVYPEWHEVLLVLYKSNPNDSEIEYEIFSRNSIQKDYRETIEKLYGEGKKILDPIFKDMKQDNTSNQSFTEIVSSIKDEDVKNVEQISAKISSLNDPDSFTDKNTSVKEEKQKLEKQLEQIKTQTRISEVIHTTELREYLFKALKEAKNRVMIVSPWIKSNVVNREFLSTLEETLKRKVQIHIIYGYKETPGSMKNDTWSINQLENLAHNYKNLKFQKTTNSHRKQIVCDDKFAIVTSFNFLSFRADTNLTYRDELGVVLRDKQIIEDLFNSAINLVKLK</sequence>
<gene>
    <name evidence="2" type="ORF">CUN59_15765</name>
</gene>
<dbReference type="Pfam" id="PF13091">
    <property type="entry name" value="PLDc_2"/>
    <property type="match status" value="1"/>
</dbReference>
<evidence type="ECO:0000313" key="2">
    <source>
        <dbReference type="EMBL" id="PPJ62398.1"/>
    </source>
</evidence>
<dbReference type="CDD" id="cd09133">
    <property type="entry name" value="PLDc_unchar5"/>
    <property type="match status" value="1"/>
</dbReference>
<proteinExistence type="predicted"/>
<dbReference type="SUPFAM" id="SSF56024">
    <property type="entry name" value="Phospholipase D/nuclease"/>
    <property type="match status" value="1"/>
</dbReference>
<dbReference type="InterPro" id="IPR025202">
    <property type="entry name" value="PLD-like_dom"/>
</dbReference>
<evidence type="ECO:0000259" key="1">
    <source>
        <dbReference type="Pfam" id="PF13091"/>
    </source>
</evidence>